<feature type="domain" description="Peroxisomal multifunctional enzyme type 2-like N-terminal" evidence="2">
    <location>
        <begin position="19"/>
        <end position="144"/>
    </location>
</feature>
<dbReference type="PANTHER" id="PTHR13078">
    <property type="entry name" value="PEROXISOMAL MULTIFUNCTIONAL ENZYME TYPE 2-RELATED"/>
    <property type="match status" value="1"/>
</dbReference>
<dbReference type="GO" id="GO:0006635">
    <property type="term" value="P:fatty acid beta-oxidation"/>
    <property type="evidence" value="ECO:0007669"/>
    <property type="project" value="TreeGrafter"/>
</dbReference>
<evidence type="ECO:0000313" key="4">
    <source>
        <dbReference type="Proteomes" id="UP000636264"/>
    </source>
</evidence>
<sequence>MALNLEAFESWRFPLLRQRYTDKDTMLYAVSIGFGQDPLSPLELPFVFEEDLKAVPTFAAILCHPGVWTSDPAFGVTRQKVVHGEQRIFVHQPLAPEAELFAHASVYGVEDKGEKGAIIHAARTMFDQTTREPVVSVLHSSFARADGGFGRNLGRAAEPNQPCSATAPDFEIDIVTRPEQALIYRLNIDRNPLHASPAYAARAGFDRPILHGLCTYGLAARALLLTIAKGDPNLIRSVECRFSRPVFPGETVRFQFWDQGDRVSFRARVEARDVTVLDAGRALLGPDHQAPDWAMTEAGPED</sequence>
<dbReference type="Gene3D" id="3.10.129.10">
    <property type="entry name" value="Hotdog Thioesterase"/>
    <property type="match status" value="1"/>
</dbReference>
<dbReference type="Proteomes" id="UP000636264">
    <property type="component" value="Unassembled WGS sequence"/>
</dbReference>
<dbReference type="GO" id="GO:0003857">
    <property type="term" value="F:(3S)-3-hydroxyacyl-CoA dehydrogenase (NAD+) activity"/>
    <property type="evidence" value="ECO:0007669"/>
    <property type="project" value="TreeGrafter"/>
</dbReference>
<evidence type="ECO:0000259" key="2">
    <source>
        <dbReference type="Pfam" id="PF22622"/>
    </source>
</evidence>
<gene>
    <name evidence="3" type="ORF">GCM10011385_21580</name>
</gene>
<keyword evidence="4" id="KW-1185">Reference proteome</keyword>
<dbReference type="AlphaFoldDB" id="A0A916RSV4"/>
<dbReference type="GO" id="GO:0004300">
    <property type="term" value="F:enoyl-CoA hydratase activity"/>
    <property type="evidence" value="ECO:0007669"/>
    <property type="project" value="TreeGrafter"/>
</dbReference>
<dbReference type="Pfam" id="PF22622">
    <property type="entry name" value="MFE-2_hydrat-2_N"/>
    <property type="match status" value="1"/>
</dbReference>
<reference evidence="3" key="2">
    <citation type="submission" date="2020-09" db="EMBL/GenBank/DDBJ databases">
        <authorList>
            <person name="Sun Q."/>
            <person name="Zhou Y."/>
        </authorList>
    </citation>
    <scope>NUCLEOTIDE SEQUENCE</scope>
    <source>
        <strain evidence="3">CGMCC 1.15320</strain>
    </source>
</reference>
<dbReference type="PANTHER" id="PTHR13078:SF56">
    <property type="entry name" value="PEROXISOMAL MULTIFUNCTIONAL ENZYME TYPE 2"/>
    <property type="match status" value="1"/>
</dbReference>
<name>A0A916RSV4_9HYPH</name>
<evidence type="ECO:0000313" key="3">
    <source>
        <dbReference type="EMBL" id="GGA67367.1"/>
    </source>
</evidence>
<dbReference type="InterPro" id="IPR054357">
    <property type="entry name" value="MFE-2_N"/>
</dbReference>
<dbReference type="SUPFAM" id="SSF54637">
    <property type="entry name" value="Thioesterase/thiol ester dehydrase-isomerase"/>
    <property type="match status" value="2"/>
</dbReference>
<organism evidence="3 4">
    <name type="scientific">Nitratireductor aestuarii</name>
    <dbReference type="NCBI Taxonomy" id="1735103"/>
    <lineage>
        <taxon>Bacteria</taxon>
        <taxon>Pseudomonadati</taxon>
        <taxon>Pseudomonadota</taxon>
        <taxon>Alphaproteobacteria</taxon>
        <taxon>Hyphomicrobiales</taxon>
        <taxon>Phyllobacteriaceae</taxon>
        <taxon>Nitratireductor</taxon>
    </lineage>
</organism>
<feature type="domain" description="MaoC-like" evidence="1">
    <location>
        <begin position="165"/>
        <end position="275"/>
    </location>
</feature>
<dbReference type="InterPro" id="IPR029069">
    <property type="entry name" value="HotDog_dom_sf"/>
</dbReference>
<reference evidence="3" key="1">
    <citation type="journal article" date="2014" name="Int. J. Syst. Evol. Microbiol.">
        <title>Complete genome sequence of Corynebacterium casei LMG S-19264T (=DSM 44701T), isolated from a smear-ripened cheese.</title>
        <authorList>
            <consortium name="US DOE Joint Genome Institute (JGI-PGF)"/>
            <person name="Walter F."/>
            <person name="Albersmeier A."/>
            <person name="Kalinowski J."/>
            <person name="Ruckert C."/>
        </authorList>
    </citation>
    <scope>NUCLEOTIDE SEQUENCE</scope>
    <source>
        <strain evidence="3">CGMCC 1.15320</strain>
    </source>
</reference>
<proteinExistence type="predicted"/>
<protein>
    <submittedName>
        <fullName evidence="3">3-alpha,7-alpha, 12-alpha-trihydroxy-5-beta-cholest-24-enoyl-CoA hydratase</fullName>
    </submittedName>
</protein>
<accession>A0A916RSV4</accession>
<dbReference type="EMBL" id="BMIF01000006">
    <property type="protein sequence ID" value="GGA67367.1"/>
    <property type="molecule type" value="Genomic_DNA"/>
</dbReference>
<evidence type="ECO:0000259" key="1">
    <source>
        <dbReference type="Pfam" id="PF01575"/>
    </source>
</evidence>
<dbReference type="CDD" id="cd03448">
    <property type="entry name" value="HDE_HSD"/>
    <property type="match status" value="1"/>
</dbReference>
<dbReference type="RefSeq" id="WP_188721076.1">
    <property type="nucleotide sequence ID" value="NZ_BMIF01000006.1"/>
</dbReference>
<dbReference type="InterPro" id="IPR002539">
    <property type="entry name" value="MaoC-like_dom"/>
</dbReference>
<comment type="caution">
    <text evidence="3">The sequence shown here is derived from an EMBL/GenBank/DDBJ whole genome shotgun (WGS) entry which is preliminary data.</text>
</comment>
<dbReference type="Pfam" id="PF01575">
    <property type="entry name" value="MaoC_dehydratas"/>
    <property type="match status" value="1"/>
</dbReference>
<dbReference type="GO" id="GO:0044594">
    <property type="term" value="F:17-beta-hydroxysteroid dehydrogenase (NAD+) activity"/>
    <property type="evidence" value="ECO:0007669"/>
    <property type="project" value="TreeGrafter"/>
</dbReference>